<evidence type="ECO:0000313" key="5">
    <source>
        <dbReference type="Proteomes" id="UP000294513"/>
    </source>
</evidence>
<dbReference type="AlphaFoldDB" id="A0A4R5BCP8"/>
<dbReference type="OrthoDB" id="5315632at2"/>
<keyword evidence="2" id="KW-0472">Membrane</keyword>
<sequence length="183" mass="19228">MSVTAGRPPSRPVWPPLAGFARSGAGRFKVAAWVRLADMGGHPPQTAYNHPTQAGTTSLVIGMFKGRNAILAAVAGALCLAASGPITRLARTSAGTAAFYRCALVVLAPLAVMETRRRGPRSRRERIGALAAGALLGADLILWNRSIDEAGAGIATVLVNIQVLLVPVLALLIDREPMSRRFL</sequence>
<keyword evidence="5" id="KW-1185">Reference proteome</keyword>
<feature type="transmembrane region" description="Helical" evidence="2">
    <location>
        <begin position="150"/>
        <end position="173"/>
    </location>
</feature>
<feature type="transmembrane region" description="Helical" evidence="2">
    <location>
        <begin position="127"/>
        <end position="144"/>
    </location>
</feature>
<proteinExistence type="inferred from homology"/>
<dbReference type="Proteomes" id="UP000294513">
    <property type="component" value="Unassembled WGS sequence"/>
</dbReference>
<evidence type="ECO:0000256" key="1">
    <source>
        <dbReference type="ARBA" id="ARBA00007362"/>
    </source>
</evidence>
<dbReference type="SUPFAM" id="SSF103481">
    <property type="entry name" value="Multidrug resistance efflux transporter EmrE"/>
    <property type="match status" value="1"/>
</dbReference>
<protein>
    <recommendedName>
        <fullName evidence="3">EamA domain-containing protein</fullName>
    </recommendedName>
</protein>
<dbReference type="GO" id="GO:0016020">
    <property type="term" value="C:membrane"/>
    <property type="evidence" value="ECO:0007669"/>
    <property type="project" value="InterPro"/>
</dbReference>
<reference evidence="4 5" key="1">
    <citation type="submission" date="2019-03" db="EMBL/GenBank/DDBJ databases">
        <title>Draft genome sequences of novel Actinobacteria.</title>
        <authorList>
            <person name="Sahin N."/>
            <person name="Ay H."/>
            <person name="Saygin H."/>
        </authorList>
    </citation>
    <scope>NUCLEOTIDE SEQUENCE [LARGE SCALE GENOMIC DNA]</scope>
    <source>
        <strain evidence="4 5">H3C3</strain>
    </source>
</reference>
<name>A0A4R5BCP8_9ACTN</name>
<feature type="transmembrane region" description="Helical" evidence="2">
    <location>
        <begin position="98"/>
        <end position="115"/>
    </location>
</feature>
<accession>A0A4R5BCP8</accession>
<dbReference type="Pfam" id="PF00892">
    <property type="entry name" value="EamA"/>
    <property type="match status" value="1"/>
</dbReference>
<comment type="similarity">
    <text evidence="1">Belongs to the EamA transporter family.</text>
</comment>
<dbReference type="InterPro" id="IPR000620">
    <property type="entry name" value="EamA_dom"/>
</dbReference>
<dbReference type="EMBL" id="SMKU01000139">
    <property type="protein sequence ID" value="TDD81302.1"/>
    <property type="molecule type" value="Genomic_DNA"/>
</dbReference>
<evidence type="ECO:0000256" key="2">
    <source>
        <dbReference type="SAM" id="Phobius"/>
    </source>
</evidence>
<evidence type="ECO:0000313" key="4">
    <source>
        <dbReference type="EMBL" id="TDD81302.1"/>
    </source>
</evidence>
<dbReference type="InterPro" id="IPR037185">
    <property type="entry name" value="EmrE-like"/>
</dbReference>
<gene>
    <name evidence="4" type="ORF">E1298_24305</name>
</gene>
<feature type="domain" description="EamA" evidence="3">
    <location>
        <begin position="69"/>
        <end position="180"/>
    </location>
</feature>
<keyword evidence="2" id="KW-1133">Transmembrane helix</keyword>
<keyword evidence="2" id="KW-0812">Transmembrane</keyword>
<organism evidence="4 5">
    <name type="scientific">Actinomadura rubrisoli</name>
    <dbReference type="NCBI Taxonomy" id="2530368"/>
    <lineage>
        <taxon>Bacteria</taxon>
        <taxon>Bacillati</taxon>
        <taxon>Actinomycetota</taxon>
        <taxon>Actinomycetes</taxon>
        <taxon>Streptosporangiales</taxon>
        <taxon>Thermomonosporaceae</taxon>
        <taxon>Actinomadura</taxon>
    </lineage>
</organism>
<feature type="transmembrane region" description="Helical" evidence="2">
    <location>
        <begin position="69"/>
        <end position="86"/>
    </location>
</feature>
<comment type="caution">
    <text evidence="4">The sequence shown here is derived from an EMBL/GenBank/DDBJ whole genome shotgun (WGS) entry which is preliminary data.</text>
</comment>
<evidence type="ECO:0000259" key="3">
    <source>
        <dbReference type="Pfam" id="PF00892"/>
    </source>
</evidence>